<evidence type="ECO:0000256" key="4">
    <source>
        <dbReference type="ARBA" id="ARBA00022840"/>
    </source>
</evidence>
<accession>A0A3P2A5E6</accession>
<dbReference type="AlphaFoldDB" id="A0A3P2A5E6"/>
<dbReference type="InterPro" id="IPR003593">
    <property type="entry name" value="AAA+_ATPase"/>
</dbReference>
<proteinExistence type="predicted"/>
<dbReference type="InterPro" id="IPR003439">
    <property type="entry name" value="ABC_transporter-like_ATP-bd"/>
</dbReference>
<dbReference type="PANTHER" id="PTHR42781">
    <property type="entry name" value="SPERMIDINE/PUTRESCINE IMPORT ATP-BINDING PROTEIN POTA"/>
    <property type="match status" value="1"/>
</dbReference>
<keyword evidence="1" id="KW-0813">Transport</keyword>
<dbReference type="InterPro" id="IPR050093">
    <property type="entry name" value="ABC_SmlMolc_Importer"/>
</dbReference>
<dbReference type="Pfam" id="PF00005">
    <property type="entry name" value="ABC_tran"/>
    <property type="match status" value="1"/>
</dbReference>
<keyword evidence="4 6" id="KW-0067">ATP-binding</keyword>
<name>A0A3P2A5E6_9NEIS</name>
<evidence type="ECO:0000256" key="3">
    <source>
        <dbReference type="ARBA" id="ARBA00022741"/>
    </source>
</evidence>
<keyword evidence="2" id="KW-1003">Cell membrane</keyword>
<dbReference type="EMBL" id="RQYC01000007">
    <property type="protein sequence ID" value="RRD90195.1"/>
    <property type="molecule type" value="Genomic_DNA"/>
</dbReference>
<feature type="domain" description="ABC transporter" evidence="5">
    <location>
        <begin position="1"/>
        <end position="220"/>
    </location>
</feature>
<evidence type="ECO:0000256" key="1">
    <source>
        <dbReference type="ARBA" id="ARBA00022448"/>
    </source>
</evidence>
<sequence length="220" mass="24591">MNIFDFSIHTRLDGERPFVLQADCRSRACRLALVGASGAGKSLTMQIVAGLFPAQHARIVINGQVLADTARRVWLPPQQRCIGLVFQDFALFPHLTVAQNIAFGLHTGWRNPPRRPFAPAVREWLAQMELEAVADRYPHQISGGQKQRTALARACIGEPRCLLLDEPFSALDTALRRQMRDTVARLQSRLHIPMLLISHDEADVRALADEVIRIEQGCTV</sequence>
<dbReference type="PROSITE" id="PS50893">
    <property type="entry name" value="ABC_TRANSPORTER_2"/>
    <property type="match status" value="1"/>
</dbReference>
<comment type="caution">
    <text evidence="6">The sequence shown here is derived from an EMBL/GenBank/DDBJ whole genome shotgun (WGS) entry which is preliminary data.</text>
</comment>
<evidence type="ECO:0000256" key="2">
    <source>
        <dbReference type="ARBA" id="ARBA00022475"/>
    </source>
</evidence>
<protein>
    <submittedName>
        <fullName evidence="6">ATP-binding cassette domain-containing protein</fullName>
    </submittedName>
</protein>
<reference evidence="6 7" key="1">
    <citation type="submission" date="2018-11" db="EMBL/GenBank/DDBJ databases">
        <title>Genomes From Bacteria Associated with the Canine Oral Cavity: a Test Case for Automated Genome-Based Taxonomic Assignment.</title>
        <authorList>
            <person name="Coil D.A."/>
            <person name="Jospin G."/>
            <person name="Darling A.E."/>
            <person name="Wallis C."/>
            <person name="Davis I.J."/>
            <person name="Harris S."/>
            <person name="Eisen J.A."/>
            <person name="Holcombe L.J."/>
            <person name="O'Flynn C."/>
        </authorList>
    </citation>
    <scope>NUCLEOTIDE SEQUENCE [LARGE SCALE GENOMIC DNA]</scope>
    <source>
        <strain evidence="6 7">COT-280</strain>
    </source>
</reference>
<dbReference type="GO" id="GO:0005524">
    <property type="term" value="F:ATP binding"/>
    <property type="evidence" value="ECO:0007669"/>
    <property type="project" value="UniProtKB-KW"/>
</dbReference>
<dbReference type="OrthoDB" id="5298774at2"/>
<evidence type="ECO:0000313" key="6">
    <source>
        <dbReference type="EMBL" id="RRD90195.1"/>
    </source>
</evidence>
<keyword evidence="2" id="KW-0472">Membrane</keyword>
<dbReference type="Gene3D" id="3.40.50.300">
    <property type="entry name" value="P-loop containing nucleotide triphosphate hydrolases"/>
    <property type="match status" value="1"/>
</dbReference>
<organism evidence="6 7">
    <name type="scientific">Conchiformibius steedae</name>
    <dbReference type="NCBI Taxonomy" id="153493"/>
    <lineage>
        <taxon>Bacteria</taxon>
        <taxon>Pseudomonadati</taxon>
        <taxon>Pseudomonadota</taxon>
        <taxon>Betaproteobacteria</taxon>
        <taxon>Neisseriales</taxon>
        <taxon>Neisseriaceae</taxon>
        <taxon>Conchiformibius</taxon>
    </lineage>
</organism>
<evidence type="ECO:0000313" key="7">
    <source>
        <dbReference type="Proteomes" id="UP000269923"/>
    </source>
</evidence>
<dbReference type="STRING" id="1121352.GCA_000620925_01363"/>
<dbReference type="GO" id="GO:0016887">
    <property type="term" value="F:ATP hydrolysis activity"/>
    <property type="evidence" value="ECO:0007669"/>
    <property type="project" value="InterPro"/>
</dbReference>
<evidence type="ECO:0000259" key="5">
    <source>
        <dbReference type="PROSITE" id="PS50893"/>
    </source>
</evidence>
<dbReference type="InterPro" id="IPR027417">
    <property type="entry name" value="P-loop_NTPase"/>
</dbReference>
<gene>
    <name evidence="6" type="ORF">EII21_06055</name>
</gene>
<keyword evidence="3" id="KW-0547">Nucleotide-binding</keyword>
<dbReference type="RefSeq" id="WP_124794771.1">
    <property type="nucleotide sequence ID" value="NZ_RQYC01000007.1"/>
</dbReference>
<keyword evidence="7" id="KW-1185">Reference proteome</keyword>
<dbReference type="Proteomes" id="UP000269923">
    <property type="component" value="Unassembled WGS sequence"/>
</dbReference>
<dbReference type="PANTHER" id="PTHR42781:SF4">
    <property type="entry name" value="SPERMIDINE_PUTRESCINE IMPORT ATP-BINDING PROTEIN POTA"/>
    <property type="match status" value="1"/>
</dbReference>
<dbReference type="SUPFAM" id="SSF52540">
    <property type="entry name" value="P-loop containing nucleoside triphosphate hydrolases"/>
    <property type="match status" value="1"/>
</dbReference>
<dbReference type="SMART" id="SM00382">
    <property type="entry name" value="AAA"/>
    <property type="match status" value="1"/>
</dbReference>